<dbReference type="SUPFAM" id="SSF51735">
    <property type="entry name" value="NAD(P)-binding Rossmann-fold domains"/>
    <property type="match status" value="1"/>
</dbReference>
<comment type="similarity">
    <text evidence="1">Belongs to the D-isomer specific 2-hydroxyacid dehydrogenase family.</text>
</comment>
<evidence type="ECO:0000313" key="6">
    <source>
        <dbReference type="Proteomes" id="UP000217265"/>
    </source>
</evidence>
<dbReference type="AlphaFoldDB" id="A0A290QAY7"/>
<protein>
    <submittedName>
        <fullName evidence="5">Glycerate dehydrogenase</fullName>
    </submittedName>
</protein>
<feature type="domain" description="D-isomer specific 2-hydroxyacid dehydrogenase NAD-binding" evidence="4">
    <location>
        <begin position="150"/>
        <end position="293"/>
    </location>
</feature>
<dbReference type="PANTHER" id="PTHR42789:SF1">
    <property type="entry name" value="D-ISOMER SPECIFIC 2-HYDROXYACID DEHYDROGENASE FAMILY PROTEIN (AFU_ORTHOLOGUE AFUA_6G10090)"/>
    <property type="match status" value="1"/>
</dbReference>
<organism evidence="5 6">
    <name type="scientific">Nibricoccus aquaticus</name>
    <dbReference type="NCBI Taxonomy" id="2576891"/>
    <lineage>
        <taxon>Bacteria</taxon>
        <taxon>Pseudomonadati</taxon>
        <taxon>Verrucomicrobiota</taxon>
        <taxon>Opitutia</taxon>
        <taxon>Opitutales</taxon>
        <taxon>Opitutaceae</taxon>
        <taxon>Nibricoccus</taxon>
    </lineage>
</organism>
<dbReference type="KEGG" id="vbh:CMV30_18780"/>
<accession>A0A290QAY7</accession>
<dbReference type="RefSeq" id="WP_096057458.1">
    <property type="nucleotide sequence ID" value="NZ_CP023344.1"/>
</dbReference>
<dbReference type="PANTHER" id="PTHR42789">
    <property type="entry name" value="D-ISOMER SPECIFIC 2-HYDROXYACID DEHYDROGENASE FAMILY PROTEIN (AFU_ORTHOLOGUE AFUA_6G10090)"/>
    <property type="match status" value="1"/>
</dbReference>
<gene>
    <name evidence="5" type="ORF">CMV30_18780</name>
</gene>
<dbReference type="EMBL" id="CP023344">
    <property type="protein sequence ID" value="ATC65829.1"/>
    <property type="molecule type" value="Genomic_DNA"/>
</dbReference>
<dbReference type="InterPro" id="IPR006140">
    <property type="entry name" value="D-isomer_DH_NAD-bd"/>
</dbReference>
<dbReference type="InterPro" id="IPR036291">
    <property type="entry name" value="NAD(P)-bd_dom_sf"/>
</dbReference>
<dbReference type="OrthoDB" id="9805416at2"/>
<dbReference type="InterPro" id="IPR050857">
    <property type="entry name" value="D-2-hydroxyacid_DH"/>
</dbReference>
<evidence type="ECO:0000256" key="2">
    <source>
        <dbReference type="ARBA" id="ARBA00023002"/>
    </source>
</evidence>
<name>A0A290QAY7_9BACT</name>
<evidence type="ECO:0000256" key="1">
    <source>
        <dbReference type="ARBA" id="ARBA00005854"/>
    </source>
</evidence>
<evidence type="ECO:0000313" key="5">
    <source>
        <dbReference type="EMBL" id="ATC65829.1"/>
    </source>
</evidence>
<dbReference type="CDD" id="cd12167">
    <property type="entry name" value="2-Hacid_dh_8"/>
    <property type="match status" value="1"/>
</dbReference>
<sequence>MKKPVALCLMKPSLYADLFDPVDRARLEELLDFVAPATDPAQIPGLGTDLARVEVLIGSWGLPRMTAEFLAQFPVLKILFYTAGSVREKSTPASWARPVRVVTAAAANAVPVAEFTFAQIVLGLKQVWPSVDLGRREQRFVRLPVAAAGTFRSTVALLGLGHIGRLVAERLRTLSLNVIAYDPMVSPEEARGLGFTLCSLEEAFRTADLVSCHLPWLPATNGLIRGHHFEAMKPHAVFLNTARAEVTDESELLAVLRARPDLTALIDVLVNEDPAVRSPLHALTNAFITPHIAGSLGHEWHRLGLTVVDEVERFVAGQPLRHELTADRAVFSA</sequence>
<evidence type="ECO:0000259" key="4">
    <source>
        <dbReference type="Pfam" id="PF02826"/>
    </source>
</evidence>
<proteinExistence type="inferred from homology"/>
<dbReference type="GO" id="GO:0051287">
    <property type="term" value="F:NAD binding"/>
    <property type="evidence" value="ECO:0007669"/>
    <property type="project" value="InterPro"/>
</dbReference>
<keyword evidence="6" id="KW-1185">Reference proteome</keyword>
<dbReference type="SUPFAM" id="SSF52283">
    <property type="entry name" value="Formate/glycerate dehydrogenase catalytic domain-like"/>
    <property type="match status" value="1"/>
</dbReference>
<reference evidence="5 6" key="1">
    <citation type="submission" date="2017-09" db="EMBL/GenBank/DDBJ databases">
        <title>Complete genome sequence of Verrucomicrobial strain HZ-65, isolated from freshwater.</title>
        <authorList>
            <person name="Choi A."/>
        </authorList>
    </citation>
    <scope>NUCLEOTIDE SEQUENCE [LARGE SCALE GENOMIC DNA]</scope>
    <source>
        <strain evidence="5 6">HZ-65</strain>
    </source>
</reference>
<keyword evidence="3" id="KW-0520">NAD</keyword>
<dbReference type="Gene3D" id="3.40.50.720">
    <property type="entry name" value="NAD(P)-binding Rossmann-like Domain"/>
    <property type="match status" value="2"/>
</dbReference>
<dbReference type="GO" id="GO:0016491">
    <property type="term" value="F:oxidoreductase activity"/>
    <property type="evidence" value="ECO:0007669"/>
    <property type="project" value="UniProtKB-KW"/>
</dbReference>
<evidence type="ECO:0000256" key="3">
    <source>
        <dbReference type="ARBA" id="ARBA00023027"/>
    </source>
</evidence>
<dbReference type="Proteomes" id="UP000217265">
    <property type="component" value="Chromosome"/>
</dbReference>
<dbReference type="Pfam" id="PF02826">
    <property type="entry name" value="2-Hacid_dh_C"/>
    <property type="match status" value="1"/>
</dbReference>
<keyword evidence="2" id="KW-0560">Oxidoreductase</keyword>